<evidence type="ECO:0000256" key="3">
    <source>
        <dbReference type="ARBA" id="ARBA00022692"/>
    </source>
</evidence>
<dbReference type="InterPro" id="IPR042416">
    <property type="entry name" value="OSTC"/>
</dbReference>
<reference evidence="7 8" key="1">
    <citation type="submission" date="2010-05" db="EMBL/GenBank/DDBJ databases">
        <title>The Genome Sequence of Thecamonas trahens ATCC 50062.</title>
        <authorList>
            <consortium name="The Broad Institute Genome Sequencing Platform"/>
            <person name="Russ C."/>
            <person name="Cuomo C."/>
            <person name="Shea T."/>
            <person name="Young S.K."/>
            <person name="Zeng Q."/>
            <person name="Koehrsen M."/>
            <person name="Haas B."/>
            <person name="Borodovsky M."/>
            <person name="Guigo R."/>
            <person name="Alvarado L."/>
            <person name="Berlin A."/>
            <person name="Bochicchio J."/>
            <person name="Borenstein D."/>
            <person name="Chapman S."/>
            <person name="Chen Z."/>
            <person name="Freedman E."/>
            <person name="Gellesch M."/>
            <person name="Goldberg J."/>
            <person name="Griggs A."/>
            <person name="Gujja S."/>
            <person name="Heilman E."/>
            <person name="Heiman D."/>
            <person name="Hepburn T."/>
            <person name="Howarth C."/>
            <person name="Jen D."/>
            <person name="Larson L."/>
            <person name="Mehta T."/>
            <person name="Park D."/>
            <person name="Pearson M."/>
            <person name="Roberts A."/>
            <person name="Saif S."/>
            <person name="Shenoy N."/>
            <person name="Sisk P."/>
            <person name="Stolte C."/>
            <person name="Sykes S."/>
            <person name="Thomson T."/>
            <person name="Walk T."/>
            <person name="White J."/>
            <person name="Yandava C."/>
            <person name="Burger G."/>
            <person name="Gray M.W."/>
            <person name="Holland P.W.H."/>
            <person name="King N."/>
            <person name="Lang F.B.F."/>
            <person name="Roger A.J."/>
            <person name="Ruiz-Trillo I."/>
            <person name="Lander E."/>
            <person name="Nusbaum C."/>
        </authorList>
    </citation>
    <scope>NUCLEOTIDE SEQUENCE [LARGE SCALE GENOMIC DNA]</scope>
    <source>
        <strain evidence="7 8">ATCC 50062</strain>
    </source>
</reference>
<comment type="subcellular location">
    <subcellularLocation>
        <location evidence="1">Membrane</location>
        <topology evidence="1">Multi-pass membrane protein</topology>
    </subcellularLocation>
</comment>
<feature type="transmembrane region" description="Helical" evidence="6">
    <location>
        <begin position="125"/>
        <end position="146"/>
    </location>
</feature>
<dbReference type="RefSeq" id="XP_013760736.1">
    <property type="nucleotide sequence ID" value="XM_013905282.1"/>
</dbReference>
<dbReference type="STRING" id="461836.A0A0L0D2N1"/>
<sequence>MVRKARMVDKVDAVLAVPLKAFNVPLVKFKVPRVERPSTTVVFALLFISYVVVLSGVIYDAIIGPPAFGTEQDANGVVRPVTFLKYRINGQYIIEGMTSGMVYGLGAAGFILIEIARSSSGTPRLAMLGAGMAAIVLAFFLSIQFIRMKIPGYLR</sequence>
<evidence type="ECO:0000313" key="7">
    <source>
        <dbReference type="EMBL" id="KNC46445.1"/>
    </source>
</evidence>
<dbReference type="EMBL" id="GL349442">
    <property type="protein sequence ID" value="KNC46445.1"/>
    <property type="molecule type" value="Genomic_DNA"/>
</dbReference>
<evidence type="ECO:0000256" key="1">
    <source>
        <dbReference type="ARBA" id="ARBA00004141"/>
    </source>
</evidence>
<keyword evidence="3 6" id="KW-0812">Transmembrane</keyword>
<dbReference type="GO" id="GO:0008250">
    <property type="term" value="C:oligosaccharyltransferase complex"/>
    <property type="evidence" value="ECO:0007669"/>
    <property type="project" value="InterPro"/>
</dbReference>
<dbReference type="eggNOG" id="KOG3356">
    <property type="taxonomic scope" value="Eukaryota"/>
</dbReference>
<feature type="transmembrane region" description="Helical" evidence="6">
    <location>
        <begin position="40"/>
        <end position="59"/>
    </location>
</feature>
<feature type="transmembrane region" description="Helical" evidence="6">
    <location>
        <begin position="92"/>
        <end position="113"/>
    </location>
</feature>
<organism evidence="7 8">
    <name type="scientific">Thecamonas trahens ATCC 50062</name>
    <dbReference type="NCBI Taxonomy" id="461836"/>
    <lineage>
        <taxon>Eukaryota</taxon>
        <taxon>Apusozoa</taxon>
        <taxon>Apusomonadida</taxon>
        <taxon>Apusomonadidae</taxon>
        <taxon>Thecamonas</taxon>
    </lineage>
</organism>
<dbReference type="AlphaFoldDB" id="A0A0L0D2N1"/>
<dbReference type="PANTHER" id="PTHR13160:SF4">
    <property type="entry name" value="OLIGOSACCHARYLTRANSFERASE COMPLEX SUBUNIT OSTC"/>
    <property type="match status" value="1"/>
</dbReference>
<evidence type="ECO:0000256" key="5">
    <source>
        <dbReference type="ARBA" id="ARBA00023136"/>
    </source>
</evidence>
<keyword evidence="5 6" id="KW-0472">Membrane</keyword>
<evidence type="ECO:0000313" key="8">
    <source>
        <dbReference type="Proteomes" id="UP000054408"/>
    </source>
</evidence>
<gene>
    <name evidence="7" type="ORF">AMSG_02902</name>
</gene>
<comment type="similarity">
    <text evidence="2">Belongs to the OSTC family.</text>
</comment>
<proteinExistence type="inferred from homology"/>
<name>A0A0L0D2N1_THETB</name>
<protein>
    <submittedName>
        <fullName evidence="7">DC2 protein</fullName>
    </submittedName>
</protein>
<evidence type="ECO:0000256" key="4">
    <source>
        <dbReference type="ARBA" id="ARBA00022989"/>
    </source>
</evidence>
<dbReference type="Pfam" id="PF04756">
    <property type="entry name" value="OST3_OST6"/>
    <property type="match status" value="1"/>
</dbReference>
<keyword evidence="4 6" id="KW-1133">Transmembrane helix</keyword>
<keyword evidence="8" id="KW-1185">Reference proteome</keyword>
<dbReference type="Proteomes" id="UP000054408">
    <property type="component" value="Unassembled WGS sequence"/>
</dbReference>
<accession>A0A0L0D2N1</accession>
<evidence type="ECO:0000256" key="6">
    <source>
        <dbReference type="SAM" id="Phobius"/>
    </source>
</evidence>
<dbReference type="PANTHER" id="PTHR13160">
    <property type="entry name" value="OLIGOSACCHARYLTRANSFERASE COMPLEX SUBUNIT OSTC"/>
    <property type="match status" value="1"/>
</dbReference>
<evidence type="ECO:0000256" key="2">
    <source>
        <dbReference type="ARBA" id="ARBA00009376"/>
    </source>
</evidence>
<dbReference type="InterPro" id="IPR021149">
    <property type="entry name" value="OligosaccharylTrfase_OST3/OST6"/>
</dbReference>
<dbReference type="OrthoDB" id="10256333at2759"/>
<dbReference type="GeneID" id="25562547"/>
<dbReference type="OMA" id="CWIFMRM"/>